<dbReference type="GO" id="GO:0022857">
    <property type="term" value="F:transmembrane transporter activity"/>
    <property type="evidence" value="ECO:0007669"/>
    <property type="project" value="InterPro"/>
</dbReference>
<dbReference type="AlphaFoldDB" id="A0A0H2LSL7"/>
<comment type="caution">
    <text evidence="7">The sequence shown here is derived from an EMBL/GenBank/DDBJ whole genome shotgun (WGS) entry which is preliminary data.</text>
</comment>
<feature type="transmembrane region" description="Helical" evidence="6">
    <location>
        <begin position="579"/>
        <end position="597"/>
    </location>
</feature>
<sequence>MSNTAVVSYAQSPEPPKARWTPGRAKGLLIAVAVLVVLFALVNFLSATPLAYPDLLYLSSGGLTLAVAALGATIVILTGGFDLSAGAVISLVNVLVAVYLNDHPESQGIAVLIGLGVGALVGAFNGFFVAVLRLQSIVVTLSTMFILTGITLVVMDKPGGMVPESFTRFFTGSAIEGVLPAPVLVLAFVILAWLAVKKTRFGTALYAVGSDQEAATYSGINVVMTKLGAYTLAGLAYGAAGVLVTAQTATGDPLVGAPLLLQTFTAVVLGGTVLGGGRGGCVGSVVGAYSLMLIVNILLVLNVPAYYGTIVEGLVLIAAALGTTGVSRVELAHWWRQTVKRRLADSASSSPVVRLVASARQLPAGATWLKSHGVALRYVLPAYVCLLLIMLVTVLLGRPIDIGYLNTLILLGSFLVVLALGQGTVILTGGLDLSLPWTIGLCGILLGGLARGSNEAALWAVPLVLAIGILIGLVNGLAIVLFKLPPIVATLAMNGLLQGIALLYSNGTPDGFAPPALKWLMNARIGPFTPVVFAVIVFAALGIVLLSRTVFGRHVYAVGNSPRVAHLSGVNVGRVTMSVYALSGLCSALVGVMLTGFGGQASLGMGDPYLLPSIAVVVIGGTLITGGRGKYVGMIGGVLLLTALQTLLAGTMIPPSIRDVIYGVVILCAVVMLRERSSH</sequence>
<evidence type="ECO:0000256" key="4">
    <source>
        <dbReference type="ARBA" id="ARBA00022989"/>
    </source>
</evidence>
<dbReference type="EMBL" id="JZWI01000046">
    <property type="protein sequence ID" value="KLN52686.1"/>
    <property type="molecule type" value="Genomic_DNA"/>
</dbReference>
<dbReference type="CDD" id="cd06579">
    <property type="entry name" value="TM_PBP1_transp_AraH_like"/>
    <property type="match status" value="2"/>
</dbReference>
<feature type="transmembrane region" description="Helical" evidence="6">
    <location>
        <begin position="55"/>
        <end position="76"/>
    </location>
</feature>
<keyword evidence="2" id="KW-1003">Cell membrane</keyword>
<feature type="transmembrane region" description="Helical" evidence="6">
    <location>
        <begin position="27"/>
        <end position="49"/>
    </location>
</feature>
<keyword evidence="5 6" id="KW-0472">Membrane</keyword>
<keyword evidence="8" id="KW-1185">Reference proteome</keyword>
<feature type="transmembrane region" description="Helical" evidence="6">
    <location>
        <begin position="107"/>
        <end position="130"/>
    </location>
</feature>
<dbReference type="GO" id="GO:0005886">
    <property type="term" value="C:plasma membrane"/>
    <property type="evidence" value="ECO:0007669"/>
    <property type="project" value="UniProtKB-SubCell"/>
</dbReference>
<feature type="transmembrane region" description="Helical" evidence="6">
    <location>
        <begin position="609"/>
        <end position="626"/>
    </location>
</feature>
<feature type="transmembrane region" description="Helical" evidence="6">
    <location>
        <begin position="656"/>
        <end position="673"/>
    </location>
</feature>
<keyword evidence="3 6" id="KW-0812">Transmembrane</keyword>
<feature type="transmembrane region" description="Helical" evidence="6">
    <location>
        <begin position="313"/>
        <end position="331"/>
    </location>
</feature>
<evidence type="ECO:0000313" key="8">
    <source>
        <dbReference type="Proteomes" id="UP000035170"/>
    </source>
</evidence>
<evidence type="ECO:0000256" key="2">
    <source>
        <dbReference type="ARBA" id="ARBA00022475"/>
    </source>
</evidence>
<gene>
    <name evidence="7" type="primary">rbsC8</name>
    <name evidence="7" type="ORF">VPARA_61790</name>
</gene>
<name>A0A0H2LSL7_VARPD</name>
<dbReference type="PATRIC" id="fig|34073.19.peg.6351"/>
<accession>A0A0H2LSL7</accession>
<evidence type="ECO:0000256" key="3">
    <source>
        <dbReference type="ARBA" id="ARBA00022692"/>
    </source>
</evidence>
<feature type="transmembrane region" description="Helical" evidence="6">
    <location>
        <begin position="137"/>
        <end position="155"/>
    </location>
</feature>
<dbReference type="InterPro" id="IPR001851">
    <property type="entry name" value="ABC_transp_permease"/>
</dbReference>
<feature type="transmembrane region" description="Helical" evidence="6">
    <location>
        <begin position="487"/>
        <end position="505"/>
    </location>
</feature>
<feature type="transmembrane region" description="Helical" evidence="6">
    <location>
        <begin position="433"/>
        <end position="450"/>
    </location>
</feature>
<organism evidence="7 8">
    <name type="scientific">Variovorax paradoxus</name>
    <dbReference type="NCBI Taxonomy" id="34073"/>
    <lineage>
        <taxon>Bacteria</taxon>
        <taxon>Pseudomonadati</taxon>
        <taxon>Pseudomonadota</taxon>
        <taxon>Betaproteobacteria</taxon>
        <taxon>Burkholderiales</taxon>
        <taxon>Comamonadaceae</taxon>
        <taxon>Variovorax</taxon>
    </lineage>
</organism>
<evidence type="ECO:0000256" key="1">
    <source>
        <dbReference type="ARBA" id="ARBA00004651"/>
    </source>
</evidence>
<evidence type="ECO:0000313" key="7">
    <source>
        <dbReference type="EMBL" id="KLN52686.1"/>
    </source>
</evidence>
<feature type="transmembrane region" description="Helical" evidence="6">
    <location>
        <begin position="402"/>
        <end position="421"/>
    </location>
</feature>
<dbReference type="RefSeq" id="WP_028256533.1">
    <property type="nucleotide sequence ID" value="NZ_JZWI01000046.1"/>
</dbReference>
<feature type="transmembrane region" description="Helical" evidence="6">
    <location>
        <begin position="83"/>
        <end position="101"/>
    </location>
</feature>
<dbReference type="Pfam" id="PF02653">
    <property type="entry name" value="BPD_transp_2"/>
    <property type="match status" value="2"/>
</dbReference>
<feature type="transmembrane region" description="Helical" evidence="6">
    <location>
        <begin position="227"/>
        <end position="249"/>
    </location>
</feature>
<protein>
    <submittedName>
        <fullName evidence="7">Ribose transport system permease protein RbsC</fullName>
    </submittedName>
</protein>
<feature type="transmembrane region" description="Helical" evidence="6">
    <location>
        <begin position="175"/>
        <end position="196"/>
    </location>
</feature>
<proteinExistence type="predicted"/>
<evidence type="ECO:0000256" key="5">
    <source>
        <dbReference type="ARBA" id="ARBA00023136"/>
    </source>
</evidence>
<dbReference type="Proteomes" id="UP000035170">
    <property type="component" value="Unassembled WGS sequence"/>
</dbReference>
<feature type="transmembrane region" description="Helical" evidence="6">
    <location>
        <begin position="456"/>
        <end position="480"/>
    </location>
</feature>
<comment type="subcellular location">
    <subcellularLocation>
        <location evidence="1">Cell membrane</location>
        <topology evidence="1">Multi-pass membrane protein</topology>
    </subcellularLocation>
</comment>
<reference evidence="7 8" key="1">
    <citation type="submission" date="2015-03" db="EMBL/GenBank/DDBJ databases">
        <title>Genome sequence of Variovorax paradoxus TBEA6.</title>
        <authorList>
            <person name="Poehlein A."/>
            <person name="Schuldes J."/>
            <person name="Wuebbeler J.H."/>
            <person name="Hiessl S."/>
            <person name="Steinbuechel A."/>
            <person name="Daniel R."/>
        </authorList>
    </citation>
    <scope>NUCLEOTIDE SEQUENCE [LARGE SCALE GENOMIC DNA]</scope>
    <source>
        <strain evidence="7 8">TBEA6</strain>
    </source>
</reference>
<feature type="transmembrane region" description="Helical" evidence="6">
    <location>
        <begin position="525"/>
        <end position="546"/>
    </location>
</feature>
<keyword evidence="4 6" id="KW-1133">Transmembrane helix</keyword>
<evidence type="ECO:0000256" key="6">
    <source>
        <dbReference type="SAM" id="Phobius"/>
    </source>
</evidence>
<feature type="transmembrane region" description="Helical" evidence="6">
    <location>
        <begin position="286"/>
        <end position="307"/>
    </location>
</feature>
<feature type="transmembrane region" description="Helical" evidence="6">
    <location>
        <begin position="255"/>
        <end position="274"/>
    </location>
</feature>
<feature type="transmembrane region" description="Helical" evidence="6">
    <location>
        <begin position="378"/>
        <end position="396"/>
    </location>
</feature>
<dbReference type="PANTHER" id="PTHR32196">
    <property type="entry name" value="ABC TRANSPORTER PERMEASE PROTEIN YPHD-RELATED-RELATED"/>
    <property type="match status" value="1"/>
</dbReference>
<feature type="transmembrane region" description="Helical" evidence="6">
    <location>
        <begin position="631"/>
        <end position="650"/>
    </location>
</feature>